<accession>A0A8I1AD76</accession>
<keyword evidence="1" id="KW-0812">Transmembrane</keyword>
<dbReference type="AlphaFoldDB" id="A0A8I1AD76"/>
<dbReference type="RefSeq" id="WP_181731030.1">
    <property type="nucleotide sequence ID" value="NZ_JACEIR010000001.1"/>
</dbReference>
<proteinExistence type="predicted"/>
<sequence length="66" mass="8250">MRRTLYTLIAGGLILFSFRRMMQMRQRSRIQYYLQSMMRAMQKNRWLRKIMMEGLMKGLRRFQIAR</sequence>
<reference evidence="2 3" key="1">
    <citation type="submission" date="2020-12" db="EMBL/GenBank/DDBJ databases">
        <title>WGS of Thermoactinomyces spp.</title>
        <authorList>
            <person name="Cheng K."/>
        </authorList>
    </citation>
    <scope>NUCLEOTIDE SEQUENCE [LARGE SCALE GENOMIC DNA]</scope>
    <source>
        <strain evidence="3">CICC 10671\DSM 43846</strain>
    </source>
</reference>
<gene>
    <name evidence="2" type="ORF">I8U20_01055</name>
</gene>
<evidence type="ECO:0000313" key="3">
    <source>
        <dbReference type="Proteomes" id="UP000633619"/>
    </source>
</evidence>
<feature type="transmembrane region" description="Helical" evidence="1">
    <location>
        <begin position="6"/>
        <end position="22"/>
    </location>
</feature>
<comment type="caution">
    <text evidence="2">The sequence shown here is derived from an EMBL/GenBank/DDBJ whole genome shotgun (WGS) entry which is preliminary data.</text>
</comment>
<keyword evidence="1" id="KW-1133">Transmembrane helix</keyword>
<dbReference type="EMBL" id="JAECVW010000001">
    <property type="protein sequence ID" value="MBH8593913.1"/>
    <property type="molecule type" value="Genomic_DNA"/>
</dbReference>
<dbReference type="Proteomes" id="UP000633619">
    <property type="component" value="Unassembled WGS sequence"/>
</dbReference>
<name>A0A8I1AD76_THEIN</name>
<keyword evidence="1" id="KW-0472">Membrane</keyword>
<evidence type="ECO:0000256" key="1">
    <source>
        <dbReference type="SAM" id="Phobius"/>
    </source>
</evidence>
<organism evidence="2 3">
    <name type="scientific">Thermoactinomyces intermedius</name>
    <dbReference type="NCBI Taxonomy" id="2024"/>
    <lineage>
        <taxon>Bacteria</taxon>
        <taxon>Bacillati</taxon>
        <taxon>Bacillota</taxon>
        <taxon>Bacilli</taxon>
        <taxon>Bacillales</taxon>
        <taxon>Thermoactinomycetaceae</taxon>
        <taxon>Thermoactinomyces</taxon>
    </lineage>
</organism>
<keyword evidence="3" id="KW-1185">Reference proteome</keyword>
<evidence type="ECO:0000313" key="2">
    <source>
        <dbReference type="EMBL" id="MBH8593913.1"/>
    </source>
</evidence>
<protein>
    <submittedName>
        <fullName evidence="2">Uncharacterized protein</fullName>
    </submittedName>
</protein>